<dbReference type="InterPro" id="IPR011051">
    <property type="entry name" value="RmlC_Cupin_sf"/>
</dbReference>
<dbReference type="InterPro" id="IPR018060">
    <property type="entry name" value="HTH_AraC"/>
</dbReference>
<dbReference type="InterPro" id="IPR003313">
    <property type="entry name" value="AraC-bd"/>
</dbReference>
<dbReference type="PROSITE" id="PS01124">
    <property type="entry name" value="HTH_ARAC_FAMILY_2"/>
    <property type="match status" value="1"/>
</dbReference>
<dbReference type="Pfam" id="PF12833">
    <property type="entry name" value="HTH_18"/>
    <property type="match status" value="1"/>
</dbReference>
<keyword evidence="8" id="KW-1185">Reference proteome</keyword>
<dbReference type="Proteomes" id="UP000199064">
    <property type="component" value="Unassembled WGS sequence"/>
</dbReference>
<accession>A0A1H4IWW8</accession>
<proteinExistence type="predicted"/>
<protein>
    <submittedName>
        <fullName evidence="7">Transcriptional regulator, AraC family</fullName>
    </submittedName>
</protein>
<keyword evidence="2" id="KW-0805">Transcription regulation</keyword>
<dbReference type="GO" id="GO:0043565">
    <property type="term" value="F:sequence-specific DNA binding"/>
    <property type="evidence" value="ECO:0007669"/>
    <property type="project" value="InterPro"/>
</dbReference>
<reference evidence="8" key="1">
    <citation type="submission" date="2016-10" db="EMBL/GenBank/DDBJ databases">
        <authorList>
            <person name="Varghese N."/>
            <person name="Submissions S."/>
        </authorList>
    </citation>
    <scope>NUCLEOTIDE SEQUENCE [LARGE SCALE GENOMIC DNA]</scope>
    <source>
        <strain evidence="8">ES.061</strain>
    </source>
</reference>
<dbReference type="Gene3D" id="1.10.10.60">
    <property type="entry name" value="Homeodomain-like"/>
    <property type="match status" value="2"/>
</dbReference>
<evidence type="ECO:0000256" key="2">
    <source>
        <dbReference type="ARBA" id="ARBA00023015"/>
    </source>
</evidence>
<dbReference type="SUPFAM" id="SSF51182">
    <property type="entry name" value="RmlC-like cupins"/>
    <property type="match status" value="1"/>
</dbReference>
<keyword evidence="5" id="KW-0804">Transcription</keyword>
<keyword evidence="3" id="KW-0238">DNA-binding</keyword>
<feature type="domain" description="HTH araC/xylS-type" evidence="6">
    <location>
        <begin position="176"/>
        <end position="273"/>
    </location>
</feature>
<evidence type="ECO:0000313" key="8">
    <source>
        <dbReference type="Proteomes" id="UP000199064"/>
    </source>
</evidence>
<dbReference type="InterPro" id="IPR014710">
    <property type="entry name" value="RmlC-like_jellyroll"/>
</dbReference>
<dbReference type="AlphaFoldDB" id="A0A1H4IWW8"/>
<keyword evidence="4" id="KW-0010">Activator</keyword>
<dbReference type="RefSeq" id="WP_025030721.1">
    <property type="nucleotide sequence ID" value="NZ_FNSL01000001.1"/>
</dbReference>
<dbReference type="PRINTS" id="PR00032">
    <property type="entry name" value="HTHARAC"/>
</dbReference>
<dbReference type="FunFam" id="1.10.10.60:FF:000132">
    <property type="entry name" value="AraC family transcriptional regulator"/>
    <property type="match status" value="1"/>
</dbReference>
<evidence type="ECO:0000256" key="5">
    <source>
        <dbReference type="ARBA" id="ARBA00023163"/>
    </source>
</evidence>
<dbReference type="EMBL" id="FNSL01000001">
    <property type="protein sequence ID" value="SEB37788.1"/>
    <property type="molecule type" value="Genomic_DNA"/>
</dbReference>
<evidence type="ECO:0000256" key="3">
    <source>
        <dbReference type="ARBA" id="ARBA00023125"/>
    </source>
</evidence>
<dbReference type="Gene3D" id="2.60.120.10">
    <property type="entry name" value="Jelly Rolls"/>
    <property type="match status" value="1"/>
</dbReference>
<evidence type="ECO:0000259" key="6">
    <source>
        <dbReference type="PROSITE" id="PS01124"/>
    </source>
</evidence>
<organism evidence="7 8">
    <name type="scientific">Nitratireductor aquibiodomus</name>
    <dbReference type="NCBI Taxonomy" id="204799"/>
    <lineage>
        <taxon>Bacteria</taxon>
        <taxon>Pseudomonadati</taxon>
        <taxon>Pseudomonadota</taxon>
        <taxon>Alphaproteobacteria</taxon>
        <taxon>Hyphomicrobiales</taxon>
        <taxon>Phyllobacteriaceae</taxon>
        <taxon>Nitratireductor</taxon>
    </lineage>
</organism>
<dbReference type="SMART" id="SM00342">
    <property type="entry name" value="HTH_ARAC"/>
    <property type="match status" value="1"/>
</dbReference>
<evidence type="ECO:0000256" key="4">
    <source>
        <dbReference type="ARBA" id="ARBA00023159"/>
    </source>
</evidence>
<sequence>MNSPRSPSTVVFNTDRPVDDEKRRNWLEEVEGDLVVGEIAQLAHVQVPIHRHSRGQLLHASSGVVLVKTGFGHWMVPAGQAIWIPPGIQHAVEMMTDVRMQSVYVLPEAISGLPARPRVVGITPLMRSLLEEVAPLPHVARPTGRNGLLYELIMHEIPRLPELPLGLPFPSDPRLARMCRAFLDAPESRVTIDQWAHSAGMSRRTFTRRFKQEVGLSLSLWRQQASLFAALPRLASGEAVTNVALDLGYESVAAFTTMFKRMLGASPRNYLNVPAADGEQ</sequence>
<gene>
    <name evidence="7" type="ORF">SAMN05216452_0607</name>
</gene>
<dbReference type="SUPFAM" id="SSF46689">
    <property type="entry name" value="Homeodomain-like"/>
    <property type="match status" value="1"/>
</dbReference>
<evidence type="ECO:0000256" key="1">
    <source>
        <dbReference type="ARBA" id="ARBA00022491"/>
    </source>
</evidence>
<dbReference type="InterPro" id="IPR020449">
    <property type="entry name" value="Tscrpt_reg_AraC-type_HTH"/>
</dbReference>
<dbReference type="PANTHER" id="PTHR11019">
    <property type="entry name" value="HTH-TYPE TRANSCRIPTIONAL REGULATOR NIMR"/>
    <property type="match status" value="1"/>
</dbReference>
<keyword evidence="1" id="KW-0678">Repressor</keyword>
<dbReference type="PANTHER" id="PTHR11019:SF159">
    <property type="entry name" value="TRANSCRIPTIONAL REGULATOR-RELATED"/>
    <property type="match status" value="1"/>
</dbReference>
<dbReference type="CDD" id="cd06124">
    <property type="entry name" value="cupin_NimR-like_N"/>
    <property type="match status" value="1"/>
</dbReference>
<dbReference type="InterPro" id="IPR009057">
    <property type="entry name" value="Homeodomain-like_sf"/>
</dbReference>
<evidence type="ECO:0000313" key="7">
    <source>
        <dbReference type="EMBL" id="SEB37788.1"/>
    </source>
</evidence>
<name>A0A1H4IWW8_9HYPH</name>
<dbReference type="Pfam" id="PF02311">
    <property type="entry name" value="AraC_binding"/>
    <property type="match status" value="1"/>
</dbReference>
<dbReference type="GO" id="GO:0003700">
    <property type="term" value="F:DNA-binding transcription factor activity"/>
    <property type="evidence" value="ECO:0007669"/>
    <property type="project" value="InterPro"/>
</dbReference>